<dbReference type="EMBL" id="CM055105">
    <property type="protein sequence ID" value="KAJ7531213.1"/>
    <property type="molecule type" value="Genomic_DNA"/>
</dbReference>
<dbReference type="Proteomes" id="UP001162992">
    <property type="component" value="Chromosome 14"/>
</dbReference>
<organism evidence="1 2">
    <name type="scientific">Diphasiastrum complanatum</name>
    <name type="common">Issler's clubmoss</name>
    <name type="synonym">Lycopodium complanatum</name>
    <dbReference type="NCBI Taxonomy" id="34168"/>
    <lineage>
        <taxon>Eukaryota</taxon>
        <taxon>Viridiplantae</taxon>
        <taxon>Streptophyta</taxon>
        <taxon>Embryophyta</taxon>
        <taxon>Tracheophyta</taxon>
        <taxon>Lycopodiopsida</taxon>
        <taxon>Lycopodiales</taxon>
        <taxon>Lycopodiaceae</taxon>
        <taxon>Lycopodioideae</taxon>
        <taxon>Diphasiastrum</taxon>
    </lineage>
</organism>
<gene>
    <name evidence="1" type="ORF">O6H91_14G036300</name>
</gene>
<name>A0ACC2BN50_DIPCM</name>
<accession>A0ACC2BN50</accession>
<reference evidence="2" key="1">
    <citation type="journal article" date="2024" name="Proc. Natl. Acad. Sci. U.S.A.">
        <title>Extraordinary preservation of gene collinearity over three hundred million years revealed in homosporous lycophytes.</title>
        <authorList>
            <person name="Li C."/>
            <person name="Wickell D."/>
            <person name="Kuo L.Y."/>
            <person name="Chen X."/>
            <person name="Nie B."/>
            <person name="Liao X."/>
            <person name="Peng D."/>
            <person name="Ji J."/>
            <person name="Jenkins J."/>
            <person name="Williams M."/>
            <person name="Shu S."/>
            <person name="Plott C."/>
            <person name="Barry K."/>
            <person name="Rajasekar S."/>
            <person name="Grimwood J."/>
            <person name="Han X."/>
            <person name="Sun S."/>
            <person name="Hou Z."/>
            <person name="He W."/>
            <person name="Dai G."/>
            <person name="Sun C."/>
            <person name="Schmutz J."/>
            <person name="Leebens-Mack J.H."/>
            <person name="Li F.W."/>
            <person name="Wang L."/>
        </authorList>
    </citation>
    <scope>NUCLEOTIDE SEQUENCE [LARGE SCALE GENOMIC DNA]</scope>
    <source>
        <strain evidence="2">cv. PW_Plant_1</strain>
    </source>
</reference>
<protein>
    <submittedName>
        <fullName evidence="1">Uncharacterized protein</fullName>
    </submittedName>
</protein>
<sequence length="125" mass="14216">MRALTFCSENRGRELPSCPQGSKFSLVVTPYTFNGRWLPLLIGRSRLFSFSFIRFVLLIVNIRPNFTLSLKHTHKWSVLGLASHKLTEFRKVALSKMDGHMNFQSCCQPAMPDTVENKRGAHCAS</sequence>
<comment type="caution">
    <text evidence="1">The sequence shown here is derived from an EMBL/GenBank/DDBJ whole genome shotgun (WGS) entry which is preliminary data.</text>
</comment>
<keyword evidence="2" id="KW-1185">Reference proteome</keyword>
<evidence type="ECO:0000313" key="1">
    <source>
        <dbReference type="EMBL" id="KAJ7531213.1"/>
    </source>
</evidence>
<proteinExistence type="predicted"/>
<evidence type="ECO:0000313" key="2">
    <source>
        <dbReference type="Proteomes" id="UP001162992"/>
    </source>
</evidence>